<evidence type="ECO:0000259" key="3">
    <source>
        <dbReference type="SMART" id="SM00267"/>
    </source>
</evidence>
<keyword evidence="5" id="KW-1185">Reference proteome</keyword>
<dbReference type="PANTHER" id="PTHR45138">
    <property type="entry name" value="REGULATORY COMPONENTS OF SENSORY TRANSDUCTION SYSTEM"/>
    <property type="match status" value="1"/>
</dbReference>
<feature type="compositionally biased region" description="Low complexity" evidence="1">
    <location>
        <begin position="340"/>
        <end position="351"/>
    </location>
</feature>
<name>A0A840Q4C7_9PSEU</name>
<dbReference type="EMBL" id="JACHIW010000001">
    <property type="protein sequence ID" value="MBB5157352.1"/>
    <property type="molecule type" value="Genomic_DNA"/>
</dbReference>
<organism evidence="4 5">
    <name type="scientific">Saccharopolyspora phatthalungensis</name>
    <dbReference type="NCBI Taxonomy" id="664693"/>
    <lineage>
        <taxon>Bacteria</taxon>
        <taxon>Bacillati</taxon>
        <taxon>Actinomycetota</taxon>
        <taxon>Actinomycetes</taxon>
        <taxon>Pseudonocardiales</taxon>
        <taxon>Pseudonocardiaceae</taxon>
        <taxon>Saccharopolyspora</taxon>
    </lineage>
</organism>
<feature type="compositionally biased region" description="Polar residues" evidence="1">
    <location>
        <begin position="352"/>
        <end position="365"/>
    </location>
</feature>
<evidence type="ECO:0000313" key="5">
    <source>
        <dbReference type="Proteomes" id="UP000584374"/>
    </source>
</evidence>
<dbReference type="Proteomes" id="UP000584374">
    <property type="component" value="Unassembled WGS sequence"/>
</dbReference>
<evidence type="ECO:0000256" key="1">
    <source>
        <dbReference type="SAM" id="MobiDB-lite"/>
    </source>
</evidence>
<feature type="transmembrane region" description="Helical" evidence="2">
    <location>
        <begin position="141"/>
        <end position="171"/>
    </location>
</feature>
<feature type="transmembrane region" description="Helical" evidence="2">
    <location>
        <begin position="192"/>
        <end position="216"/>
    </location>
</feature>
<feature type="transmembrane region" description="Helical" evidence="2">
    <location>
        <begin position="102"/>
        <end position="121"/>
    </location>
</feature>
<dbReference type="InterPro" id="IPR000160">
    <property type="entry name" value="GGDEF_dom"/>
</dbReference>
<dbReference type="AlphaFoldDB" id="A0A840Q4C7"/>
<reference evidence="4 5" key="1">
    <citation type="submission" date="2020-08" db="EMBL/GenBank/DDBJ databases">
        <title>Sequencing the genomes of 1000 actinobacteria strains.</title>
        <authorList>
            <person name="Klenk H.-P."/>
        </authorList>
    </citation>
    <scope>NUCLEOTIDE SEQUENCE [LARGE SCALE GENOMIC DNA]</scope>
    <source>
        <strain evidence="4 5">DSM 45584</strain>
    </source>
</reference>
<dbReference type="InterPro" id="IPR029787">
    <property type="entry name" value="Nucleotide_cyclase"/>
</dbReference>
<dbReference type="SUPFAM" id="SSF55073">
    <property type="entry name" value="Nucleotide cyclase"/>
    <property type="match status" value="1"/>
</dbReference>
<feature type="domain" description="GGDEF" evidence="3">
    <location>
        <begin position="232"/>
        <end position="362"/>
    </location>
</feature>
<comment type="caution">
    <text evidence="4">The sequence shown here is derived from an EMBL/GenBank/DDBJ whole genome shotgun (WGS) entry which is preliminary data.</text>
</comment>
<dbReference type="NCBIfam" id="TIGR00254">
    <property type="entry name" value="GGDEF"/>
    <property type="match status" value="1"/>
</dbReference>
<feature type="transmembrane region" description="Helical" evidence="2">
    <location>
        <begin position="67"/>
        <end position="90"/>
    </location>
</feature>
<protein>
    <recommendedName>
        <fullName evidence="3">GGDEF domain-containing protein</fullName>
    </recommendedName>
</protein>
<gene>
    <name evidence="4" type="ORF">BJ970_004886</name>
</gene>
<dbReference type="Pfam" id="PF00990">
    <property type="entry name" value="GGDEF"/>
    <property type="match status" value="1"/>
</dbReference>
<feature type="region of interest" description="Disordered" evidence="1">
    <location>
        <begin position="328"/>
        <end position="365"/>
    </location>
</feature>
<keyword evidence="2" id="KW-1133">Transmembrane helix</keyword>
<keyword evidence="2" id="KW-0472">Membrane</keyword>
<dbReference type="GO" id="GO:0005886">
    <property type="term" value="C:plasma membrane"/>
    <property type="evidence" value="ECO:0007669"/>
    <property type="project" value="TreeGrafter"/>
</dbReference>
<dbReference type="SMART" id="SM00267">
    <property type="entry name" value="GGDEF"/>
    <property type="match status" value="1"/>
</dbReference>
<proteinExistence type="predicted"/>
<dbReference type="GO" id="GO:1902201">
    <property type="term" value="P:negative regulation of bacterial-type flagellum-dependent cell motility"/>
    <property type="evidence" value="ECO:0007669"/>
    <property type="project" value="TreeGrafter"/>
</dbReference>
<accession>A0A840Q4C7</accession>
<dbReference type="InterPro" id="IPR050469">
    <property type="entry name" value="Diguanylate_Cyclase"/>
</dbReference>
<evidence type="ECO:0000313" key="4">
    <source>
        <dbReference type="EMBL" id="MBB5157352.1"/>
    </source>
</evidence>
<dbReference type="Gene3D" id="3.30.70.270">
    <property type="match status" value="1"/>
</dbReference>
<dbReference type="GO" id="GO:0043709">
    <property type="term" value="P:cell adhesion involved in single-species biofilm formation"/>
    <property type="evidence" value="ECO:0007669"/>
    <property type="project" value="TreeGrafter"/>
</dbReference>
<sequence length="365" mass="39219">MLLGHLLAVTFAARAVLTEHYDPADLHCFVVLICCACAHAALTREPEERRRGASRDRGVAHIDLTSVWLFTAAILLPPLLALAVCAAVRTQRWLIARKPPHRYLFSTSGIVLSMLAAHALAQYTGLHPVLTGHTPWPTTPAGITTVSLGLTACVAAYFLTQAALVAGAIALSERTWRPARLFGDRDDNALELTALLAAACTAVLQAHSALLLIPVLPLAIAATRCKHHLEKAKRDHEDVRRNALHDPLTGLPVRAAFEPLAQLALATDHDHHQHTSLLLIDLDNLKQWNDTIGHLGADEILKTSRTCCEPKPGKVICCADGAATSSLPSFPERLAKPHLSSPNASAPRSNNGQSKSPHPQAASRS</sequence>
<dbReference type="GO" id="GO:0052621">
    <property type="term" value="F:diguanylate cyclase activity"/>
    <property type="evidence" value="ECO:0007669"/>
    <property type="project" value="TreeGrafter"/>
</dbReference>
<dbReference type="PANTHER" id="PTHR45138:SF9">
    <property type="entry name" value="DIGUANYLATE CYCLASE DGCM-RELATED"/>
    <property type="match status" value="1"/>
</dbReference>
<evidence type="ECO:0000256" key="2">
    <source>
        <dbReference type="SAM" id="Phobius"/>
    </source>
</evidence>
<dbReference type="InterPro" id="IPR043128">
    <property type="entry name" value="Rev_trsase/Diguanyl_cyclase"/>
</dbReference>
<keyword evidence="2" id="KW-0812">Transmembrane</keyword>